<dbReference type="UniPathway" id="UPA00545">
    <property type="reaction ID" value="UER00826"/>
</dbReference>
<reference evidence="7 8" key="1">
    <citation type="journal article" date="2019" name="Anaerobe">
        <title>Detection of Robinsoniella peoriensis in multiple bone samples of a trauma patient.</title>
        <authorList>
            <person name="Schrottner P."/>
            <person name="Hartwich K."/>
            <person name="Bunk B."/>
            <person name="Schober I."/>
            <person name="Helbig S."/>
            <person name="Rudolph W.W."/>
            <person name="Gunzer F."/>
        </authorList>
    </citation>
    <scope>NUCLEOTIDE SEQUENCE [LARGE SCALE GENOMIC DNA]</scope>
    <source>
        <strain evidence="7 8">DSM 106044</strain>
    </source>
</reference>
<feature type="binding site" evidence="6">
    <location>
        <position position="206"/>
    </location>
    <ligand>
        <name>Zn(2+)</name>
        <dbReference type="ChEBI" id="CHEBI:29105"/>
    </ligand>
</feature>
<dbReference type="GO" id="GO:0008697">
    <property type="term" value="F:4-deoxy-L-threo-5-hexosulose-uronate ketol-isomerase activity"/>
    <property type="evidence" value="ECO:0007669"/>
    <property type="project" value="UniProtKB-UniRule"/>
</dbReference>
<dbReference type="InterPro" id="IPR007045">
    <property type="entry name" value="KduI"/>
</dbReference>
<evidence type="ECO:0000256" key="1">
    <source>
        <dbReference type="ARBA" id="ARBA00000552"/>
    </source>
</evidence>
<evidence type="ECO:0000256" key="2">
    <source>
        <dbReference type="ARBA" id="ARBA00008086"/>
    </source>
</evidence>
<dbReference type="InterPro" id="IPR011051">
    <property type="entry name" value="RmlC_Cupin_sf"/>
</dbReference>
<proteinExistence type="inferred from homology"/>
<evidence type="ECO:0000256" key="4">
    <source>
        <dbReference type="ARBA" id="ARBA00022833"/>
    </source>
</evidence>
<sequence length="286" mass="32320">MELRTAASPRDVKHYTTDRLREEFLIQDLFVPGKMKMVYSHIDRIITGAAVPVEPVMLTAGEELRADYFLQRREMGVINIGAPGKITVDGKVFHIMEKEGMYIGMGAKDITFESDDADVPAKFYFNSAPAHTAYPTVHIKPEGEASEGVVIVKNENKVELGSLEEANHRTICKYILPGQVESCQLVMGMTKLEPGSVWNTMPCHTHDRRMEVYLYFDMPEDAFVMHYMGEPTETRHIVMRSEEAVISPSWSIHSGCGSRAYTFIWGMVGENQDFDDMDGVANRDIR</sequence>
<feature type="binding site" evidence="6">
    <location>
        <position position="253"/>
    </location>
    <ligand>
        <name>Zn(2+)</name>
        <dbReference type="ChEBI" id="CHEBI:29105"/>
    </ligand>
</feature>
<dbReference type="SUPFAM" id="SSF51182">
    <property type="entry name" value="RmlC-like cupins"/>
    <property type="match status" value="1"/>
</dbReference>
<dbReference type="HAMAP" id="MF_00687">
    <property type="entry name" value="KduI"/>
    <property type="match status" value="1"/>
</dbReference>
<dbReference type="PANTHER" id="PTHR38461:SF1">
    <property type="entry name" value="4-DEOXY-L-THREO-5-HEXOSULOSE-URONATE KETOL-ISOMERASE"/>
    <property type="match status" value="1"/>
</dbReference>
<dbReference type="EMBL" id="QGQD01000001">
    <property type="protein sequence ID" value="TLD03065.1"/>
    <property type="molecule type" value="Genomic_DNA"/>
</dbReference>
<keyword evidence="5 6" id="KW-0413">Isomerase</keyword>
<dbReference type="OrthoDB" id="9770644at2"/>
<dbReference type="PANTHER" id="PTHR38461">
    <property type="entry name" value="4-DEOXY-L-THREO-5-HEXOSULOSE-URONATE KETOL-ISOMERASE"/>
    <property type="match status" value="1"/>
</dbReference>
<comment type="cofactor">
    <cofactor evidence="6">
        <name>Zn(2+)</name>
        <dbReference type="ChEBI" id="CHEBI:29105"/>
    </cofactor>
    <text evidence="6">Binds 1 zinc ion per subunit.</text>
</comment>
<dbReference type="NCBIfam" id="NF002091">
    <property type="entry name" value="PRK00924.1"/>
    <property type="match status" value="1"/>
</dbReference>
<dbReference type="Proteomes" id="UP000306509">
    <property type="component" value="Unassembled WGS sequence"/>
</dbReference>
<comment type="pathway">
    <text evidence="6">Glycan metabolism; pectin degradation; 2-dehydro-3-deoxy-D-gluconate from pectin: step 4/5.</text>
</comment>
<comment type="function">
    <text evidence="6">Catalyzes the isomerization of 5-dehydro-4-deoxy-D-glucuronate to 3-deoxy-D-glycero-2,5-hexodiulosonate.</text>
</comment>
<evidence type="ECO:0000256" key="5">
    <source>
        <dbReference type="ARBA" id="ARBA00023235"/>
    </source>
</evidence>
<comment type="caution">
    <text evidence="7">The sequence shown here is derived from an EMBL/GenBank/DDBJ whole genome shotgun (WGS) entry which is preliminary data.</text>
</comment>
<name>A0A4U8QD58_9FIRM</name>
<dbReference type="Gene3D" id="2.60.120.520">
    <property type="entry name" value="pectin degrading enzyme 5-keto 4- deoxyuronate isomerase, domain 1"/>
    <property type="match status" value="1"/>
</dbReference>
<dbReference type="EC" id="5.3.1.17" evidence="6"/>
<dbReference type="CDD" id="cd20491">
    <property type="entry name" value="cupin_KduI_C"/>
    <property type="match status" value="1"/>
</dbReference>
<evidence type="ECO:0000313" key="7">
    <source>
        <dbReference type="EMBL" id="TLD03065.1"/>
    </source>
</evidence>
<protein>
    <recommendedName>
        <fullName evidence="6">4-deoxy-L-threo-5-hexosulose-uronate ketol-isomerase</fullName>
        <ecNumber evidence="6">5.3.1.17</ecNumber>
    </recommendedName>
    <alternativeName>
        <fullName evidence="6">5-keto-4-deoxyuronate isomerase</fullName>
    </alternativeName>
    <alternativeName>
        <fullName evidence="6">DKI isomerase</fullName>
    </alternativeName>
</protein>
<keyword evidence="8" id="KW-1185">Reference proteome</keyword>
<evidence type="ECO:0000256" key="6">
    <source>
        <dbReference type="HAMAP-Rule" id="MF_00687"/>
    </source>
</evidence>
<comment type="catalytic activity">
    <reaction evidence="1 6">
        <text>5-dehydro-4-deoxy-D-glucuronate = 3-deoxy-D-glycero-2,5-hexodiulosonate</text>
        <dbReference type="Rhea" id="RHEA:23896"/>
        <dbReference type="ChEBI" id="CHEBI:17117"/>
        <dbReference type="ChEBI" id="CHEBI:29071"/>
        <dbReference type="EC" id="5.3.1.17"/>
    </reaction>
</comment>
<feature type="binding site" evidence="6">
    <location>
        <position position="211"/>
    </location>
    <ligand>
        <name>Zn(2+)</name>
        <dbReference type="ChEBI" id="CHEBI:29105"/>
    </ligand>
</feature>
<organism evidence="7 8">
    <name type="scientific">Robinsoniella peoriensis</name>
    <dbReference type="NCBI Taxonomy" id="180332"/>
    <lineage>
        <taxon>Bacteria</taxon>
        <taxon>Bacillati</taxon>
        <taxon>Bacillota</taxon>
        <taxon>Clostridia</taxon>
        <taxon>Lachnospirales</taxon>
        <taxon>Lachnospiraceae</taxon>
        <taxon>Robinsoniella</taxon>
    </lineage>
</organism>
<dbReference type="CDD" id="cd20294">
    <property type="entry name" value="cupin_KduI_N"/>
    <property type="match status" value="1"/>
</dbReference>
<dbReference type="RefSeq" id="WP_027296863.1">
    <property type="nucleotide sequence ID" value="NZ_CABMJZ010000074.1"/>
</dbReference>
<dbReference type="PIRSF" id="PIRSF006625">
    <property type="entry name" value="KduI"/>
    <property type="match status" value="1"/>
</dbReference>
<feature type="binding site" evidence="6">
    <location>
        <position position="204"/>
    </location>
    <ligand>
        <name>Zn(2+)</name>
        <dbReference type="ChEBI" id="CHEBI:29105"/>
    </ligand>
</feature>
<evidence type="ECO:0000256" key="3">
    <source>
        <dbReference type="ARBA" id="ARBA00022723"/>
    </source>
</evidence>
<keyword evidence="4 6" id="KW-0862">Zinc</keyword>
<dbReference type="AlphaFoldDB" id="A0A4U8QD58"/>
<dbReference type="Pfam" id="PF04962">
    <property type="entry name" value="KduI"/>
    <property type="match status" value="1"/>
</dbReference>
<dbReference type="GO" id="GO:0042840">
    <property type="term" value="P:D-glucuronate catabolic process"/>
    <property type="evidence" value="ECO:0007669"/>
    <property type="project" value="TreeGrafter"/>
</dbReference>
<keyword evidence="3 6" id="KW-0479">Metal-binding</keyword>
<dbReference type="GO" id="GO:0019698">
    <property type="term" value="P:D-galacturonate catabolic process"/>
    <property type="evidence" value="ECO:0007669"/>
    <property type="project" value="TreeGrafter"/>
</dbReference>
<dbReference type="InterPro" id="IPR014710">
    <property type="entry name" value="RmlC-like_jellyroll"/>
</dbReference>
<evidence type="ECO:0000313" key="8">
    <source>
        <dbReference type="Proteomes" id="UP000306509"/>
    </source>
</evidence>
<dbReference type="InterPro" id="IPR021120">
    <property type="entry name" value="KduI/IolB_isomerase"/>
</dbReference>
<dbReference type="InterPro" id="IPR027449">
    <property type="entry name" value="KduI_N"/>
</dbReference>
<gene>
    <name evidence="6 7" type="primary">kduI</name>
    <name evidence="7" type="ORF">DSM106044_00089</name>
</gene>
<dbReference type="GO" id="GO:0008270">
    <property type="term" value="F:zinc ion binding"/>
    <property type="evidence" value="ECO:0007669"/>
    <property type="project" value="UniProtKB-UniRule"/>
</dbReference>
<dbReference type="STRING" id="180332.GCA_000797495_02617"/>
<comment type="similarity">
    <text evidence="2 6">Belongs to the KduI family.</text>
</comment>
<dbReference type="GO" id="GO:0045490">
    <property type="term" value="P:pectin catabolic process"/>
    <property type="evidence" value="ECO:0007669"/>
    <property type="project" value="UniProtKB-UniRule"/>
</dbReference>
<accession>A0A4U8QD58</accession>
<dbReference type="Gene3D" id="2.60.120.10">
    <property type="entry name" value="Jelly Rolls"/>
    <property type="match status" value="1"/>
</dbReference>